<dbReference type="GO" id="GO:0000209">
    <property type="term" value="P:protein polyubiquitination"/>
    <property type="evidence" value="ECO:0007669"/>
    <property type="project" value="InterPro"/>
</dbReference>
<keyword evidence="8" id="KW-1185">Reference proteome</keyword>
<dbReference type="RefSeq" id="XP_019017480.1">
    <property type="nucleotide sequence ID" value="XM_019162796.1"/>
</dbReference>
<evidence type="ECO:0000256" key="3">
    <source>
        <dbReference type="ARBA" id="ARBA00022679"/>
    </source>
</evidence>
<dbReference type="GeneID" id="30179483"/>
<keyword evidence="3" id="KW-0808">Transferase</keyword>
<proteinExistence type="predicted"/>
<dbReference type="EMBL" id="KV454003">
    <property type="protein sequence ID" value="ODQ46367.1"/>
    <property type="molecule type" value="Genomic_DNA"/>
</dbReference>
<keyword evidence="4 5" id="KW-0833">Ubl conjugation pathway</keyword>
<evidence type="ECO:0000256" key="2">
    <source>
        <dbReference type="ARBA" id="ARBA00012485"/>
    </source>
</evidence>
<gene>
    <name evidence="7" type="ORF">PICMEDRAFT_33080</name>
</gene>
<evidence type="ECO:0000256" key="1">
    <source>
        <dbReference type="ARBA" id="ARBA00000885"/>
    </source>
</evidence>
<dbReference type="CDD" id="cd00078">
    <property type="entry name" value="HECTc"/>
    <property type="match status" value="1"/>
</dbReference>
<dbReference type="GO" id="GO:0061630">
    <property type="term" value="F:ubiquitin protein ligase activity"/>
    <property type="evidence" value="ECO:0007669"/>
    <property type="project" value="UniProtKB-EC"/>
</dbReference>
<dbReference type="EC" id="2.3.2.26" evidence="2"/>
<dbReference type="PANTHER" id="PTHR45700">
    <property type="entry name" value="UBIQUITIN-PROTEIN LIGASE E3C"/>
    <property type="match status" value="1"/>
</dbReference>
<evidence type="ECO:0000313" key="8">
    <source>
        <dbReference type="Proteomes" id="UP000094455"/>
    </source>
</evidence>
<organism evidence="7 8">
    <name type="scientific">Pichia membranifaciens NRRL Y-2026</name>
    <dbReference type="NCBI Taxonomy" id="763406"/>
    <lineage>
        <taxon>Eukaryota</taxon>
        <taxon>Fungi</taxon>
        <taxon>Dikarya</taxon>
        <taxon>Ascomycota</taxon>
        <taxon>Saccharomycotina</taxon>
        <taxon>Pichiomycetes</taxon>
        <taxon>Pichiales</taxon>
        <taxon>Pichiaceae</taxon>
        <taxon>Pichia</taxon>
    </lineage>
</organism>
<dbReference type="Gene3D" id="3.30.2410.10">
    <property type="entry name" value="Hect, E3 ligase catalytic domain"/>
    <property type="match status" value="1"/>
</dbReference>
<dbReference type="InterPro" id="IPR044611">
    <property type="entry name" value="E3A/B/C-like"/>
</dbReference>
<evidence type="ECO:0000259" key="6">
    <source>
        <dbReference type="PROSITE" id="PS50237"/>
    </source>
</evidence>
<feature type="active site" description="Glycyl thioester intermediate" evidence="5">
    <location>
        <position position="815"/>
    </location>
</feature>
<dbReference type="Pfam" id="PF00632">
    <property type="entry name" value="HECT"/>
    <property type="match status" value="1"/>
</dbReference>
<dbReference type="Gene3D" id="3.30.2160.10">
    <property type="entry name" value="Hect, E3 ligase catalytic domain"/>
    <property type="match status" value="1"/>
</dbReference>
<dbReference type="AlphaFoldDB" id="A0A1E3NJP7"/>
<evidence type="ECO:0000256" key="5">
    <source>
        <dbReference type="PROSITE-ProRule" id="PRU00104"/>
    </source>
</evidence>
<dbReference type="PANTHER" id="PTHR45700:SF8">
    <property type="entry name" value="HECT-TYPE E3 UBIQUITIN TRANSFERASE"/>
    <property type="match status" value="1"/>
</dbReference>
<dbReference type="SMART" id="SM00119">
    <property type="entry name" value="HECTc"/>
    <property type="match status" value="1"/>
</dbReference>
<dbReference type="STRING" id="763406.A0A1E3NJP7"/>
<dbReference type="GO" id="GO:0031499">
    <property type="term" value="C:TRAMP complex"/>
    <property type="evidence" value="ECO:0007669"/>
    <property type="project" value="EnsemblFungi"/>
</dbReference>
<evidence type="ECO:0000313" key="7">
    <source>
        <dbReference type="EMBL" id="ODQ46367.1"/>
    </source>
</evidence>
<name>A0A1E3NJP7_9ASCO</name>
<dbReference type="SUPFAM" id="SSF56204">
    <property type="entry name" value="Hect, E3 ligase catalytic domain"/>
    <property type="match status" value="1"/>
</dbReference>
<reference evidence="7 8" key="1">
    <citation type="journal article" date="2016" name="Proc. Natl. Acad. Sci. U.S.A.">
        <title>Comparative genomics of biotechnologically important yeasts.</title>
        <authorList>
            <person name="Riley R."/>
            <person name="Haridas S."/>
            <person name="Wolfe K.H."/>
            <person name="Lopes M.R."/>
            <person name="Hittinger C.T."/>
            <person name="Goeker M."/>
            <person name="Salamov A.A."/>
            <person name="Wisecaver J.H."/>
            <person name="Long T.M."/>
            <person name="Calvey C.H."/>
            <person name="Aerts A.L."/>
            <person name="Barry K.W."/>
            <person name="Choi C."/>
            <person name="Clum A."/>
            <person name="Coughlan A.Y."/>
            <person name="Deshpande S."/>
            <person name="Douglass A.P."/>
            <person name="Hanson S.J."/>
            <person name="Klenk H.-P."/>
            <person name="LaButti K.M."/>
            <person name="Lapidus A."/>
            <person name="Lindquist E.A."/>
            <person name="Lipzen A.M."/>
            <person name="Meier-Kolthoff J.P."/>
            <person name="Ohm R.A."/>
            <person name="Otillar R.P."/>
            <person name="Pangilinan J.L."/>
            <person name="Peng Y."/>
            <person name="Rokas A."/>
            <person name="Rosa C.A."/>
            <person name="Scheuner C."/>
            <person name="Sibirny A.A."/>
            <person name="Slot J.C."/>
            <person name="Stielow J.B."/>
            <person name="Sun H."/>
            <person name="Kurtzman C.P."/>
            <person name="Blackwell M."/>
            <person name="Grigoriev I.V."/>
            <person name="Jeffries T.W."/>
        </authorList>
    </citation>
    <scope>NUCLEOTIDE SEQUENCE [LARGE SCALE GENOMIC DNA]</scope>
    <source>
        <strain evidence="7 8">NRRL Y-2026</strain>
    </source>
</reference>
<sequence length="847" mass="96816">MGSSSKQSTPCRSSAGSAVFNHCRCCGTILTYPAHVSRIKCLTCKTYFSLDASSLKCDDTSLLASPSVHSPYPQAPDASIPLASLASLKDAIRLDEAHIRALHLNASDANSVHKLFVNVDALIGNSFSNMENLNRCFVLDPRKSISHHSPNLNYVEIKKFYSLLMKLPTKRPVFKLLSHSLYLLKYPPMDMDYTQLNWLLIILEIPLLYESLIGRNSLSVHFSDICYDLTKRVIGLLTSVDKSAMKALIHWWSRLSASEFTHKVDFFNLYITFHINRLYTHVLYDKLGKNLQLSETEDDVNFKNKLDLQILQHLNDNNNDSLLNAMGVFPSNDAKAENSMKITINFYSECWHLRTACHLMSCLFQSNRKHSRIDDSCFYNNLVDYINVRQDYDIWQFNNSFMEHEKNIGLNPESLTGDYLLMEKYKAYLGITVLNGVYKRSQFTFCLYPFLISLGSKISILKHDAKRVMGQKAEQAFLSSVIEHKSSDIFFKISVRRNNITNDSLRQIQQHPNDVRKLLKVEFIDEPGIDAGGLKKEWFLLLTKELFDADRGLITYNNESGMAYFAVSNDGAYNNELFYLLGVVVGMAIYNSIILDIRFPKVLYNKLLGHHTTLEDLYELEPSLAKNLRMLTKMKNVEQLDLNFEVSVTDIYGNIQKHELVPNGGSIAVVDSNKVDYITKYSRFLLDQVVEEQFTQFSIGFRHVMGTNALSLFTPSEIQKLATGDDNMGEQTKFDIELLKSVSKFNNCSNDDIIVIWFWEYFHGLCLAKQRSLMRFVTGSDRIPATGLATLNFKVTKLIEDDGGFSQRLPISHTCFNEICLWEYHSFDTLRRKLDMAIGESEGFTLQ</sequence>
<protein>
    <recommendedName>
        <fullName evidence="2">HECT-type E3 ubiquitin transferase</fullName>
        <ecNumber evidence="2">2.3.2.26</ecNumber>
    </recommendedName>
</protein>
<evidence type="ECO:0000256" key="4">
    <source>
        <dbReference type="ARBA" id="ARBA00022786"/>
    </source>
</evidence>
<accession>A0A1E3NJP7</accession>
<feature type="domain" description="HECT" evidence="6">
    <location>
        <begin position="511"/>
        <end position="847"/>
    </location>
</feature>
<dbReference type="Gene3D" id="3.90.1750.10">
    <property type="entry name" value="Hect, E3 ligase catalytic domains"/>
    <property type="match status" value="1"/>
</dbReference>
<dbReference type="OrthoDB" id="8068875at2759"/>
<dbReference type="Proteomes" id="UP000094455">
    <property type="component" value="Unassembled WGS sequence"/>
</dbReference>
<comment type="catalytic activity">
    <reaction evidence="1">
        <text>S-ubiquitinyl-[E2 ubiquitin-conjugating enzyme]-L-cysteine + [acceptor protein]-L-lysine = [E2 ubiquitin-conjugating enzyme]-L-cysteine + N(6)-ubiquitinyl-[acceptor protein]-L-lysine.</text>
        <dbReference type="EC" id="2.3.2.26"/>
    </reaction>
</comment>
<dbReference type="InterPro" id="IPR000569">
    <property type="entry name" value="HECT_dom"/>
</dbReference>
<dbReference type="InterPro" id="IPR035983">
    <property type="entry name" value="Hect_E3_ubiquitin_ligase"/>
</dbReference>
<dbReference type="PROSITE" id="PS50237">
    <property type="entry name" value="HECT"/>
    <property type="match status" value="1"/>
</dbReference>